<dbReference type="PANTHER" id="PTHR11431:SF47">
    <property type="entry name" value="FERRITIN LIGHT CHAIN"/>
    <property type="match status" value="1"/>
</dbReference>
<dbReference type="InterPro" id="IPR001519">
    <property type="entry name" value="Ferritin"/>
</dbReference>
<dbReference type="AlphaFoldDB" id="G1Q4E7"/>
<dbReference type="GO" id="GO:0008198">
    <property type="term" value="F:ferrous iron binding"/>
    <property type="evidence" value="ECO:0007669"/>
    <property type="project" value="TreeGrafter"/>
</dbReference>
<keyword evidence="3 8" id="KW-0479">Metal-binding</keyword>
<comment type="subunit">
    <text evidence="7">Oligomer of 24 subunits. There are two types of subunits: L (light) chain and H (heavy) chain. The major chain can be light or heavy, depending on the species and tissue type. The functional molecule forms a roughly spherical shell with a diameter of 12 nm and contains a central cavity into which the insoluble mineral iron core is deposited. Interacts with NCOA4.</text>
</comment>
<dbReference type="InterPro" id="IPR008331">
    <property type="entry name" value="Ferritin_DPS_dom"/>
</dbReference>
<dbReference type="HOGENOM" id="CLU_065681_4_1_1"/>
<dbReference type="InterPro" id="IPR009078">
    <property type="entry name" value="Ferritin-like_SF"/>
</dbReference>
<keyword evidence="2 9" id="KW-0409">Iron storage</keyword>
<evidence type="ECO:0000256" key="2">
    <source>
        <dbReference type="ARBA" id="ARBA00022434"/>
    </source>
</evidence>
<evidence type="ECO:0000256" key="6">
    <source>
        <dbReference type="ARBA" id="ARBA00045578"/>
    </source>
</evidence>
<dbReference type="InParanoid" id="G1Q4E7"/>
<dbReference type="InterPro" id="IPR009040">
    <property type="entry name" value="Ferritin-like_diiron"/>
</dbReference>
<feature type="domain" description="Ferritin-like diiron" evidence="10">
    <location>
        <begin position="7"/>
        <end position="141"/>
    </location>
</feature>
<evidence type="ECO:0000313" key="12">
    <source>
        <dbReference type="Proteomes" id="UP000001074"/>
    </source>
</evidence>
<proteinExistence type="inferred from homology"/>
<dbReference type="Pfam" id="PF00210">
    <property type="entry name" value="Ferritin"/>
    <property type="match status" value="1"/>
</dbReference>
<organism evidence="11 12">
    <name type="scientific">Myotis lucifugus</name>
    <name type="common">Little brown bat</name>
    <dbReference type="NCBI Taxonomy" id="59463"/>
    <lineage>
        <taxon>Eukaryota</taxon>
        <taxon>Metazoa</taxon>
        <taxon>Chordata</taxon>
        <taxon>Craniata</taxon>
        <taxon>Vertebrata</taxon>
        <taxon>Euteleostomi</taxon>
        <taxon>Mammalia</taxon>
        <taxon>Eutheria</taxon>
        <taxon>Laurasiatheria</taxon>
        <taxon>Chiroptera</taxon>
        <taxon>Yangochiroptera</taxon>
        <taxon>Vespertilionidae</taxon>
        <taxon>Myotis</taxon>
    </lineage>
</organism>
<reference evidence="11" key="3">
    <citation type="submission" date="2025-09" db="UniProtKB">
        <authorList>
            <consortium name="Ensembl"/>
        </authorList>
    </citation>
    <scope>IDENTIFICATION</scope>
</reference>
<evidence type="ECO:0000256" key="7">
    <source>
        <dbReference type="ARBA" id="ARBA00047045"/>
    </source>
</evidence>
<dbReference type="STRING" id="59463.ENSMLUP00000018580"/>
<dbReference type="PANTHER" id="PTHR11431">
    <property type="entry name" value="FERRITIN"/>
    <property type="match status" value="1"/>
</dbReference>
<comment type="similarity">
    <text evidence="1 9">Belongs to the ferritin family.</text>
</comment>
<sequence length="149" mass="16733">MGSQIRQNDSTELEAAANLLINLHLRASDIYLSLRFFDHGDVALEGMSRLFQELAEEKCKTTSPGRAGLQDVQKPSQDKDTLEAARVMEKNLNQTLLGIHTLSSAGTHPHLCDFLENHFLDEEVKLIKKMGNTAELGEYVFERLALKHN</sequence>
<dbReference type="Ensembl" id="ENSMLUT00000028504.1">
    <property type="protein sequence ID" value="ENSMLUP00000018580.1"/>
    <property type="gene ID" value="ENSMLUG00000028621.1"/>
</dbReference>
<evidence type="ECO:0000256" key="5">
    <source>
        <dbReference type="ARBA" id="ARBA00044942"/>
    </source>
</evidence>
<dbReference type="GO" id="GO:0006879">
    <property type="term" value="P:intracellular iron ion homeostasis"/>
    <property type="evidence" value="ECO:0007669"/>
    <property type="project" value="UniProtKB-KW"/>
</dbReference>
<feature type="binding site" evidence="8">
    <location>
        <position position="89"/>
    </location>
    <ligand>
        <name>Fe cation</name>
        <dbReference type="ChEBI" id="CHEBI:24875"/>
        <label>1</label>
    </ligand>
</feature>
<keyword evidence="12" id="KW-1185">Reference proteome</keyword>
<evidence type="ECO:0000259" key="10">
    <source>
        <dbReference type="PROSITE" id="PS50905"/>
    </source>
</evidence>
<dbReference type="GO" id="GO:0008199">
    <property type="term" value="F:ferric iron binding"/>
    <property type="evidence" value="ECO:0007669"/>
    <property type="project" value="InterPro"/>
</dbReference>
<comment type="subcellular location">
    <subcellularLocation>
        <location evidence="5">Autolysosome</location>
    </subcellularLocation>
</comment>
<name>G1Q4E7_MYOLU</name>
<dbReference type="SUPFAM" id="SSF47240">
    <property type="entry name" value="Ferritin-like"/>
    <property type="match status" value="1"/>
</dbReference>
<reference evidence="11 12" key="1">
    <citation type="journal article" date="2011" name="Nature">
        <title>A high-resolution map of human evolutionary constraint using 29 mammals.</title>
        <authorList>
            <person name="Lindblad-Toh K."/>
            <person name="Garber M."/>
            <person name="Zuk O."/>
            <person name="Lin M.F."/>
            <person name="Parker B.J."/>
            <person name="Washietl S."/>
            <person name="Kheradpour P."/>
            <person name="Ernst J."/>
            <person name="Jordan G."/>
            <person name="Mauceli E."/>
            <person name="Ward L.D."/>
            <person name="Lowe C.B."/>
            <person name="Holloway A.K."/>
            <person name="Clamp M."/>
            <person name="Gnerre S."/>
            <person name="Alfoldi J."/>
            <person name="Beal K."/>
            <person name="Chang J."/>
            <person name="Clawson H."/>
            <person name="Cuff J."/>
            <person name="Di Palma F."/>
            <person name="Fitzgerald S."/>
            <person name="Flicek P."/>
            <person name="Guttman M."/>
            <person name="Hubisz M.J."/>
            <person name="Jaffe D.B."/>
            <person name="Jungreis I."/>
            <person name="Kent W.J."/>
            <person name="Kostka D."/>
            <person name="Lara M."/>
            <person name="Martins A.L."/>
            <person name="Massingham T."/>
            <person name="Moltke I."/>
            <person name="Raney B.J."/>
            <person name="Rasmussen M.D."/>
            <person name="Robinson J."/>
            <person name="Stark A."/>
            <person name="Vilella A.J."/>
            <person name="Wen J."/>
            <person name="Xie X."/>
            <person name="Zody M.C."/>
            <person name="Baldwin J."/>
            <person name="Bloom T."/>
            <person name="Chin C.W."/>
            <person name="Heiman D."/>
            <person name="Nicol R."/>
            <person name="Nusbaum C."/>
            <person name="Young S."/>
            <person name="Wilkinson J."/>
            <person name="Worley K.C."/>
            <person name="Kovar C.L."/>
            <person name="Muzny D.M."/>
            <person name="Gibbs R.A."/>
            <person name="Cree A."/>
            <person name="Dihn H.H."/>
            <person name="Fowler G."/>
            <person name="Jhangiani S."/>
            <person name="Joshi V."/>
            <person name="Lee S."/>
            <person name="Lewis L.R."/>
            <person name="Nazareth L.V."/>
            <person name="Okwuonu G."/>
            <person name="Santibanez J."/>
            <person name="Warren W.C."/>
            <person name="Mardis E.R."/>
            <person name="Weinstock G.M."/>
            <person name="Wilson R.K."/>
            <person name="Delehaunty K."/>
            <person name="Dooling D."/>
            <person name="Fronik C."/>
            <person name="Fulton L."/>
            <person name="Fulton B."/>
            <person name="Graves T."/>
            <person name="Minx P."/>
            <person name="Sodergren E."/>
            <person name="Birney E."/>
            <person name="Margulies E.H."/>
            <person name="Herrero J."/>
            <person name="Green E.D."/>
            <person name="Haussler D."/>
            <person name="Siepel A."/>
            <person name="Goldman N."/>
            <person name="Pollard K.S."/>
            <person name="Pedersen J.S."/>
            <person name="Lander E.S."/>
            <person name="Kellis M."/>
        </authorList>
    </citation>
    <scope>NUCLEOTIDE SEQUENCE [LARGE SCALE GENOMIC DNA]</scope>
</reference>
<dbReference type="InterPro" id="IPR012347">
    <property type="entry name" value="Ferritin-like"/>
</dbReference>
<evidence type="ECO:0000256" key="4">
    <source>
        <dbReference type="ARBA" id="ARBA00023004"/>
    </source>
</evidence>
<keyword evidence="4 8" id="KW-0408">Iron</keyword>
<evidence type="ECO:0000256" key="8">
    <source>
        <dbReference type="PIRSR" id="PIRSR601519-1"/>
    </source>
</evidence>
<evidence type="ECO:0000256" key="1">
    <source>
        <dbReference type="ARBA" id="ARBA00007513"/>
    </source>
</evidence>
<dbReference type="eggNOG" id="KOG2332">
    <property type="taxonomic scope" value="Eukaryota"/>
</dbReference>
<protein>
    <recommendedName>
        <fullName evidence="9">Ferritin</fullName>
    </recommendedName>
</protein>
<evidence type="ECO:0000256" key="9">
    <source>
        <dbReference type="RuleBase" id="RU361145"/>
    </source>
</evidence>
<dbReference type="PROSITE" id="PS50905">
    <property type="entry name" value="FERRITIN_LIKE"/>
    <property type="match status" value="1"/>
</dbReference>
<dbReference type="EMBL" id="AAPE02023473">
    <property type="status" value="NOT_ANNOTATED_CDS"/>
    <property type="molecule type" value="Genomic_DNA"/>
</dbReference>
<dbReference type="GeneTree" id="ENSGT00940000153096"/>
<dbReference type="GO" id="GO:0044754">
    <property type="term" value="C:autolysosome"/>
    <property type="evidence" value="ECO:0007669"/>
    <property type="project" value="UniProtKB-SubCell"/>
</dbReference>
<evidence type="ECO:0000256" key="3">
    <source>
        <dbReference type="ARBA" id="ARBA00022723"/>
    </source>
</evidence>
<comment type="function">
    <text evidence="6">Stores iron in a soluble, non-toxic, readily available form. Important for iron homeostasis. Iron is taken up in the ferrous form and deposited as ferric hydroxides after oxidation. Also plays a role in delivery of iron to cells. Mediates iron uptake in capsule cells of the developing kidney. Delivery to lysosomes by the cargo receptor NCOA4 for autophagic degradation and release or iron.</text>
</comment>
<reference evidence="11" key="2">
    <citation type="submission" date="2025-08" db="UniProtKB">
        <authorList>
            <consortium name="Ensembl"/>
        </authorList>
    </citation>
    <scope>IDENTIFICATION</scope>
</reference>
<dbReference type="Gene3D" id="1.20.1260.10">
    <property type="match status" value="1"/>
</dbReference>
<dbReference type="Proteomes" id="UP000001074">
    <property type="component" value="Unassembled WGS sequence"/>
</dbReference>
<accession>G1Q4E7</accession>
<dbReference type="GO" id="GO:0006826">
    <property type="term" value="P:iron ion transport"/>
    <property type="evidence" value="ECO:0007669"/>
    <property type="project" value="InterPro"/>
</dbReference>
<evidence type="ECO:0000313" key="11">
    <source>
        <dbReference type="Ensembl" id="ENSMLUP00000018580.1"/>
    </source>
</evidence>